<comment type="caution">
    <text evidence="7">The sequence shown here is derived from an EMBL/GenBank/DDBJ whole genome shotgun (WGS) entry which is preliminary data.</text>
</comment>
<dbReference type="InterPro" id="IPR050109">
    <property type="entry name" value="HTH-type_TetR-like_transc_reg"/>
</dbReference>
<dbReference type="InterPro" id="IPR001647">
    <property type="entry name" value="HTH_TetR"/>
</dbReference>
<dbReference type="Pfam" id="PF00440">
    <property type="entry name" value="TetR_N"/>
    <property type="match status" value="1"/>
</dbReference>
<sequence length="202" mass="21834">METKDGATPAVKQRVIDAVLAITASRGLDQATMREVAKEAGVSVGSVQYYCRTRDDMLVIACRHVMDRIVARGEALPRTGPVGSVVRAYAQEFLPLDEVRADEQRVYLAFVARAAVVPDLARLQHEFTARLRAACAEAFRLAQERGETHTAFDADVAASATVAMLDGLLVHLLSDPEGMPGPLAIAILDEHLARFVDIGIPV</sequence>
<dbReference type="EMBL" id="CAJB01000113">
    <property type="protein sequence ID" value="CCH77543.1"/>
    <property type="molecule type" value="Genomic_DNA"/>
</dbReference>
<dbReference type="PROSITE" id="PS50977">
    <property type="entry name" value="HTH_TETR_2"/>
    <property type="match status" value="1"/>
</dbReference>
<keyword evidence="8" id="KW-1185">Reference proteome</keyword>
<feature type="domain" description="HTH tetR-type" evidence="6">
    <location>
        <begin position="9"/>
        <end position="69"/>
    </location>
</feature>
<dbReference type="Pfam" id="PF13977">
    <property type="entry name" value="TetR_C_6"/>
    <property type="match status" value="1"/>
</dbReference>
<keyword evidence="2" id="KW-0805">Transcription regulation</keyword>
<keyword evidence="1" id="KW-0678">Repressor</keyword>
<evidence type="ECO:0000259" key="6">
    <source>
        <dbReference type="PROSITE" id="PS50977"/>
    </source>
</evidence>
<dbReference type="SUPFAM" id="SSF46689">
    <property type="entry name" value="Homeodomain-like"/>
    <property type="match status" value="1"/>
</dbReference>
<accession>A0A077LUK8</accession>
<gene>
    <name evidence="7" type="ORF">BN12_200039</name>
</gene>
<dbReference type="GO" id="GO:0003700">
    <property type="term" value="F:DNA-binding transcription factor activity"/>
    <property type="evidence" value="ECO:0007669"/>
    <property type="project" value="TreeGrafter"/>
</dbReference>
<dbReference type="Proteomes" id="UP000035721">
    <property type="component" value="Unassembled WGS sequence"/>
</dbReference>
<dbReference type="InterPro" id="IPR036271">
    <property type="entry name" value="Tet_transcr_reg_TetR-rel_C_sf"/>
</dbReference>
<evidence type="ECO:0000256" key="2">
    <source>
        <dbReference type="ARBA" id="ARBA00023015"/>
    </source>
</evidence>
<proteinExistence type="predicted"/>
<dbReference type="PANTHER" id="PTHR30055">
    <property type="entry name" value="HTH-TYPE TRANSCRIPTIONAL REGULATOR RUTR"/>
    <property type="match status" value="1"/>
</dbReference>
<feature type="DNA-binding region" description="H-T-H motif" evidence="5">
    <location>
        <begin position="32"/>
        <end position="51"/>
    </location>
</feature>
<keyword evidence="3 5" id="KW-0238">DNA-binding</keyword>
<dbReference type="InterPro" id="IPR039538">
    <property type="entry name" value="BetI_C"/>
</dbReference>
<dbReference type="Gene3D" id="1.10.357.10">
    <property type="entry name" value="Tetracycline Repressor, domain 2"/>
    <property type="match status" value="1"/>
</dbReference>
<dbReference type="PANTHER" id="PTHR30055:SF234">
    <property type="entry name" value="HTH-TYPE TRANSCRIPTIONAL REGULATOR BETI"/>
    <property type="match status" value="1"/>
</dbReference>
<dbReference type="RefSeq" id="WP_048550360.1">
    <property type="nucleotide sequence ID" value="NZ_HF570958.1"/>
</dbReference>
<dbReference type="GO" id="GO:0000976">
    <property type="term" value="F:transcription cis-regulatory region binding"/>
    <property type="evidence" value="ECO:0007669"/>
    <property type="project" value="TreeGrafter"/>
</dbReference>
<name>A0A077LUK8_9MICO</name>
<evidence type="ECO:0000256" key="4">
    <source>
        <dbReference type="ARBA" id="ARBA00023163"/>
    </source>
</evidence>
<dbReference type="SUPFAM" id="SSF48498">
    <property type="entry name" value="Tetracyclin repressor-like, C-terminal domain"/>
    <property type="match status" value="1"/>
</dbReference>
<keyword evidence="4" id="KW-0804">Transcription</keyword>
<evidence type="ECO:0000256" key="5">
    <source>
        <dbReference type="PROSITE-ProRule" id="PRU00335"/>
    </source>
</evidence>
<evidence type="ECO:0000256" key="3">
    <source>
        <dbReference type="ARBA" id="ARBA00023125"/>
    </source>
</evidence>
<evidence type="ECO:0000313" key="7">
    <source>
        <dbReference type="EMBL" id="CCH77543.1"/>
    </source>
</evidence>
<evidence type="ECO:0000256" key="1">
    <source>
        <dbReference type="ARBA" id="ARBA00022491"/>
    </source>
</evidence>
<protein>
    <recommendedName>
        <fullName evidence="6">HTH tetR-type domain-containing protein</fullName>
    </recommendedName>
</protein>
<evidence type="ECO:0000313" key="8">
    <source>
        <dbReference type="Proteomes" id="UP000035721"/>
    </source>
</evidence>
<reference evidence="7 8" key="1">
    <citation type="journal article" date="2013" name="ISME J.">
        <title>A metabolic model for members of the genus Tetrasphaera involved in enhanced biological phosphorus removal.</title>
        <authorList>
            <person name="Kristiansen R."/>
            <person name="Nguyen H.T.T."/>
            <person name="Saunders A.M."/>
            <person name="Nielsen J.L."/>
            <person name="Wimmer R."/>
            <person name="Le V.Q."/>
            <person name="McIlroy S.J."/>
            <person name="Petrovski S."/>
            <person name="Seviour R.J."/>
            <person name="Calteau A."/>
            <person name="Nielsen K.L."/>
            <person name="Nielsen P.H."/>
        </authorList>
    </citation>
    <scope>NUCLEOTIDE SEQUENCE [LARGE SCALE GENOMIC DNA]</scope>
    <source>
        <strain evidence="7 8">T1-X7</strain>
    </source>
</reference>
<dbReference type="STRING" id="1194083.BN12_200039"/>
<organism evidence="7 8">
    <name type="scientific">Nostocoides japonicum T1-X7</name>
    <dbReference type="NCBI Taxonomy" id="1194083"/>
    <lineage>
        <taxon>Bacteria</taxon>
        <taxon>Bacillati</taxon>
        <taxon>Actinomycetota</taxon>
        <taxon>Actinomycetes</taxon>
        <taxon>Micrococcales</taxon>
        <taxon>Intrasporangiaceae</taxon>
        <taxon>Nostocoides</taxon>
    </lineage>
</organism>
<dbReference type="OrthoDB" id="9816296at2"/>
<dbReference type="AlphaFoldDB" id="A0A077LUK8"/>
<dbReference type="InterPro" id="IPR009057">
    <property type="entry name" value="Homeodomain-like_sf"/>
</dbReference>